<keyword evidence="3 7" id="KW-0812">Transmembrane</keyword>
<feature type="transmembrane region" description="Helical" evidence="7">
    <location>
        <begin position="313"/>
        <end position="339"/>
    </location>
</feature>
<dbReference type="Proteomes" id="UP000002608">
    <property type="component" value="Chromosome"/>
</dbReference>
<dbReference type="EMBL" id="CP000851">
    <property type="protein sequence ID" value="ABV87164.1"/>
    <property type="molecule type" value="Genomic_DNA"/>
</dbReference>
<feature type="transmembrane region" description="Helical" evidence="7">
    <location>
        <begin position="49"/>
        <end position="68"/>
    </location>
</feature>
<dbReference type="Pfam" id="PF12704">
    <property type="entry name" value="MacB_PCD"/>
    <property type="match status" value="1"/>
</dbReference>
<evidence type="ECO:0000259" key="8">
    <source>
        <dbReference type="Pfam" id="PF02687"/>
    </source>
</evidence>
<dbReference type="GO" id="GO:0005886">
    <property type="term" value="C:plasma membrane"/>
    <property type="evidence" value="ECO:0007669"/>
    <property type="project" value="UniProtKB-SubCell"/>
</dbReference>
<evidence type="ECO:0008006" key="12">
    <source>
        <dbReference type="Google" id="ProtNLM"/>
    </source>
</evidence>
<feature type="transmembrane region" description="Helical" evidence="7">
    <location>
        <begin position="400"/>
        <end position="420"/>
    </location>
</feature>
<evidence type="ECO:0000313" key="10">
    <source>
        <dbReference type="EMBL" id="ABV87164.1"/>
    </source>
</evidence>
<proteinExistence type="inferred from homology"/>
<evidence type="ECO:0000313" key="11">
    <source>
        <dbReference type="Proteomes" id="UP000002608"/>
    </source>
</evidence>
<keyword evidence="2" id="KW-1003">Cell membrane</keyword>
<dbReference type="GO" id="GO:0022857">
    <property type="term" value="F:transmembrane transporter activity"/>
    <property type="evidence" value="ECO:0007669"/>
    <property type="project" value="TreeGrafter"/>
</dbReference>
<evidence type="ECO:0000256" key="2">
    <source>
        <dbReference type="ARBA" id="ARBA00022475"/>
    </source>
</evidence>
<dbReference type="Pfam" id="PF02687">
    <property type="entry name" value="FtsX"/>
    <property type="match status" value="1"/>
</dbReference>
<feature type="domain" description="MacB-like periplasmic core" evidence="9">
    <location>
        <begin position="47"/>
        <end position="280"/>
    </location>
</feature>
<keyword evidence="11" id="KW-1185">Reference proteome</keyword>
<reference evidence="10 11" key="1">
    <citation type="submission" date="2007-10" db="EMBL/GenBank/DDBJ databases">
        <title>Complete sequence of Shewanella pealeana ATCC 700345.</title>
        <authorList>
            <consortium name="US DOE Joint Genome Institute"/>
            <person name="Copeland A."/>
            <person name="Lucas S."/>
            <person name="Lapidus A."/>
            <person name="Barry K."/>
            <person name="Glavina del Rio T."/>
            <person name="Dalin E."/>
            <person name="Tice H."/>
            <person name="Pitluck S."/>
            <person name="Chertkov O."/>
            <person name="Brettin T."/>
            <person name="Bruce D."/>
            <person name="Detter J.C."/>
            <person name="Han C."/>
            <person name="Schmutz J."/>
            <person name="Larimer F."/>
            <person name="Land M."/>
            <person name="Hauser L."/>
            <person name="Kyrpides N."/>
            <person name="Kim E."/>
            <person name="Zhao J.-S.Z."/>
            <person name="Manno D."/>
            <person name="Hawari J."/>
            <person name="Richardson P."/>
        </authorList>
    </citation>
    <scope>NUCLEOTIDE SEQUENCE [LARGE SCALE GENOMIC DNA]</scope>
    <source>
        <strain evidence="11">ATCC 700345 / ANG-SQ1</strain>
    </source>
</reference>
<keyword evidence="4 7" id="KW-1133">Transmembrane helix</keyword>
<keyword evidence="5 7" id="KW-0472">Membrane</keyword>
<dbReference type="HOGENOM" id="CLU_000604_8_0_6"/>
<feature type="domain" description="ABC3 transporter permease C-terminal" evidence="8">
    <location>
        <begin position="318"/>
        <end position="430"/>
    </location>
</feature>
<evidence type="ECO:0000259" key="9">
    <source>
        <dbReference type="Pfam" id="PF12704"/>
    </source>
</evidence>
<dbReference type="InterPro" id="IPR025857">
    <property type="entry name" value="MacB_PCD"/>
</dbReference>
<gene>
    <name evidence="10" type="ordered locus">Spea_1841</name>
</gene>
<comment type="similarity">
    <text evidence="6">Belongs to the ABC-4 integral membrane protein family.</text>
</comment>
<sequence>MTANRAPVKLEAQFNKGSMSPSRLPTSVYWEGIKQAFDEMRHHKLRTSLTLLGMIFGVGAVIAMLSVGEGAEREALKMIESMGVKNLVVNARSAEGDALKSIREHSIGLSIRDVESARDTLPFIDNWSAEKNVKVFSLFSLKGRSDAQVVGVTPSYFDLSSLPLGEGRTFNDKDEDYYQQVAVLGPEAARSLFPQGSAIGNLVKVNHQWFTVVGVLSEKESSKSSIQGVKLGGERNQVFIPLTTALKKMQFNSLESELDAFKLALADGVEPSLAAKSLQHLLNRRHGGEKDFDVVVPADLLAQHQKTQQIFNIVMACVAGISLLVGGIGIMNIMLATILERTGEIGLLRALGAKRKDIARQFLIESIAISATGGIIGIGVGLLLALIISSAAGWPVAWSPFAILLALGVCMTIGVGFGLYPANKAAKLDPIVALQRD</sequence>
<evidence type="ECO:0000256" key="7">
    <source>
        <dbReference type="SAM" id="Phobius"/>
    </source>
</evidence>
<evidence type="ECO:0000256" key="6">
    <source>
        <dbReference type="ARBA" id="ARBA00038076"/>
    </source>
</evidence>
<dbReference type="AlphaFoldDB" id="A8H3M7"/>
<dbReference type="InterPro" id="IPR003838">
    <property type="entry name" value="ABC3_permease_C"/>
</dbReference>
<dbReference type="STRING" id="398579.Spea_1841"/>
<dbReference type="KEGG" id="spl:Spea_1841"/>
<feature type="transmembrane region" description="Helical" evidence="7">
    <location>
        <begin position="362"/>
        <end position="388"/>
    </location>
</feature>
<organism evidence="10 11">
    <name type="scientific">Shewanella pealeana (strain ATCC 700345 / ANG-SQ1)</name>
    <dbReference type="NCBI Taxonomy" id="398579"/>
    <lineage>
        <taxon>Bacteria</taxon>
        <taxon>Pseudomonadati</taxon>
        <taxon>Pseudomonadota</taxon>
        <taxon>Gammaproteobacteria</taxon>
        <taxon>Alteromonadales</taxon>
        <taxon>Shewanellaceae</taxon>
        <taxon>Shewanella</taxon>
    </lineage>
</organism>
<dbReference type="eggNOG" id="COG0577">
    <property type="taxonomic scope" value="Bacteria"/>
</dbReference>
<evidence type="ECO:0000256" key="3">
    <source>
        <dbReference type="ARBA" id="ARBA00022692"/>
    </source>
</evidence>
<name>A8H3M7_SHEPA</name>
<evidence type="ECO:0000256" key="4">
    <source>
        <dbReference type="ARBA" id="ARBA00022989"/>
    </source>
</evidence>
<dbReference type="PANTHER" id="PTHR30572">
    <property type="entry name" value="MEMBRANE COMPONENT OF TRANSPORTER-RELATED"/>
    <property type="match status" value="1"/>
</dbReference>
<evidence type="ECO:0000256" key="5">
    <source>
        <dbReference type="ARBA" id="ARBA00023136"/>
    </source>
</evidence>
<accession>A8H3M7</accession>
<evidence type="ECO:0000256" key="1">
    <source>
        <dbReference type="ARBA" id="ARBA00004651"/>
    </source>
</evidence>
<comment type="subcellular location">
    <subcellularLocation>
        <location evidence="1">Cell membrane</location>
        <topology evidence="1">Multi-pass membrane protein</topology>
    </subcellularLocation>
</comment>
<dbReference type="PANTHER" id="PTHR30572:SF4">
    <property type="entry name" value="ABC TRANSPORTER PERMEASE YTRF"/>
    <property type="match status" value="1"/>
</dbReference>
<dbReference type="InterPro" id="IPR050250">
    <property type="entry name" value="Macrolide_Exporter_MacB"/>
</dbReference>
<protein>
    <recommendedName>
        <fullName evidence="12">ABC3 transporter permease protein domain-containing protein</fullName>
    </recommendedName>
</protein>